<dbReference type="PANTHER" id="PTHR30604">
    <property type="entry name" value="PROTEIN TRANSPORT PROTEIN HOFQ"/>
    <property type="match status" value="1"/>
</dbReference>
<dbReference type="InterPro" id="IPR049371">
    <property type="entry name" value="GspD-like_N0"/>
</dbReference>
<dbReference type="Pfam" id="PF00263">
    <property type="entry name" value="Secretin"/>
    <property type="match status" value="1"/>
</dbReference>
<protein>
    <submittedName>
        <fullName evidence="10">Type IV pilus secretin PilQ</fullName>
    </submittedName>
</protein>
<evidence type="ECO:0000259" key="9">
    <source>
        <dbReference type="SMART" id="SM00965"/>
    </source>
</evidence>
<dbReference type="Gene3D" id="3.30.1370.120">
    <property type="match status" value="1"/>
</dbReference>
<evidence type="ECO:0000256" key="1">
    <source>
        <dbReference type="ARBA" id="ARBA00004370"/>
    </source>
</evidence>
<keyword evidence="6" id="KW-0998">Cell outer membrane</keyword>
<dbReference type="NCBIfam" id="TIGR02515">
    <property type="entry name" value="IV_pilus_PilQ"/>
    <property type="match status" value="1"/>
</dbReference>
<evidence type="ECO:0000313" key="10">
    <source>
        <dbReference type="EMBL" id="MFC1852603.1"/>
    </source>
</evidence>
<dbReference type="PANTHER" id="PTHR30604:SF1">
    <property type="entry name" value="DNA UTILIZATION PROTEIN HOFQ"/>
    <property type="match status" value="1"/>
</dbReference>
<evidence type="ECO:0000256" key="7">
    <source>
        <dbReference type="RuleBase" id="RU004003"/>
    </source>
</evidence>
<keyword evidence="3" id="KW-0812">Transmembrane</keyword>
<dbReference type="Pfam" id="PF03958">
    <property type="entry name" value="Secretin_N"/>
    <property type="match status" value="1"/>
</dbReference>
<accession>A0ABV6Z2G1</accession>
<keyword evidence="11" id="KW-1185">Reference proteome</keyword>
<evidence type="ECO:0000313" key="11">
    <source>
        <dbReference type="Proteomes" id="UP001594351"/>
    </source>
</evidence>
<evidence type="ECO:0000256" key="5">
    <source>
        <dbReference type="ARBA" id="ARBA00023136"/>
    </source>
</evidence>
<reference evidence="10 11" key="1">
    <citation type="submission" date="2024-09" db="EMBL/GenBank/DDBJ databases">
        <title>Laminarin stimulates single cell rates of sulfate reduction while oxygen inhibits transcriptomic activity in coastal marine sediment.</title>
        <authorList>
            <person name="Lindsay M."/>
            <person name="Orcutt B."/>
            <person name="Emerson D."/>
            <person name="Stepanauskas R."/>
            <person name="D'Angelo T."/>
        </authorList>
    </citation>
    <scope>NUCLEOTIDE SEQUENCE [LARGE SCALE GENOMIC DNA]</scope>
    <source>
        <strain evidence="10">SAG AM-311-K15</strain>
    </source>
</reference>
<comment type="similarity">
    <text evidence="7">Belongs to the bacterial secretin family.</text>
</comment>
<dbReference type="EMBL" id="JBHPBY010000337">
    <property type="protein sequence ID" value="MFC1852603.1"/>
    <property type="molecule type" value="Genomic_DNA"/>
</dbReference>
<dbReference type="Proteomes" id="UP001594351">
    <property type="component" value="Unassembled WGS sequence"/>
</dbReference>
<sequence>MKHGYRLLMSITILLLFKVLILSCATTTPSVDNTSIVENNYHDDNVFISDVEAIQKRDGVEILVRASKSFDYKTYRFDNPARLAIDIPDCRLKNVPADMVVEKGAIQTIKNSEFKNEKEVLSRIEITMIDDNAANSTINLKGNTLSIFFPGEMLTADVEAEAEIITAKKSAPELLSQVEASTPQMTTKASSIPFVKIAQASQVPGGGAQLLERTIDTEEAMDAEMDQTYEGIPISLDLKDADIIDIFLTISELSGYNIIVDPDVKGKVNIRMTDVPWDQTLDIILKQMNLGKEYTGSKSPEFPRGNIIRIAKINKLKREAEDRRSLADAKKTAEPLVTKIFYLNYATASDMQRNIKKFLSKRGEIIVDKRTNSLIITDNVGNLEKVKNMIYLLDVRTKQVLISSQIVTTKKDFTRDLGIQWGGKFVADAFHGNTTGYRFPNNYAIDGTANGGYAVNLPAGDNVLGISLGNVLDTLQLNFMLTASETEGLTKVISSPRVMTSDNIVAEIKTGTQIAYTVYTDRGLEIQFKDAVISLKVTPHITNDNFVNMKIEAKKNSPDFSVSPPAINTNQAKTEVLVKDGDTIVIGGLNNATEGWSEARLPWLHRIPGIGWLFKNKSLKNEYDDLLIFISPKIVHQKQAKAQVITFDQSQPPPQTPE</sequence>
<evidence type="ECO:0000256" key="4">
    <source>
        <dbReference type="ARBA" id="ARBA00022729"/>
    </source>
</evidence>
<dbReference type="InterPro" id="IPR038591">
    <property type="entry name" value="NolW-like_sf"/>
</dbReference>
<evidence type="ECO:0000256" key="6">
    <source>
        <dbReference type="ARBA" id="ARBA00023237"/>
    </source>
</evidence>
<keyword evidence="5" id="KW-0472">Membrane</keyword>
<proteinExistence type="inferred from homology"/>
<feature type="domain" description="Secretin/TonB short N-terminal" evidence="9">
    <location>
        <begin position="256"/>
        <end position="313"/>
    </location>
</feature>
<keyword evidence="2 8" id="KW-0813">Transport</keyword>
<comment type="caution">
    <text evidence="10">The sequence shown here is derived from an EMBL/GenBank/DDBJ whole genome shotgun (WGS) entry which is preliminary data.</text>
</comment>
<gene>
    <name evidence="10" type="primary">pilQ</name>
    <name evidence="10" type="ORF">ACFL27_20590</name>
</gene>
<comment type="subcellular location">
    <subcellularLocation>
        <location evidence="8">Cell outer membrane</location>
    </subcellularLocation>
    <subcellularLocation>
        <location evidence="1">Membrane</location>
    </subcellularLocation>
</comment>
<organism evidence="10 11">
    <name type="scientific">candidate division CSSED10-310 bacterium</name>
    <dbReference type="NCBI Taxonomy" id="2855610"/>
    <lineage>
        <taxon>Bacteria</taxon>
        <taxon>Bacteria division CSSED10-310</taxon>
    </lineage>
</organism>
<keyword evidence="4" id="KW-0732">Signal</keyword>
<dbReference type="InterPro" id="IPR001775">
    <property type="entry name" value="GspD/PilQ"/>
</dbReference>
<dbReference type="Pfam" id="PF21305">
    <property type="entry name" value="type_II_gspD_N0"/>
    <property type="match status" value="1"/>
</dbReference>
<dbReference type="SMART" id="SM00965">
    <property type="entry name" value="STN"/>
    <property type="match status" value="1"/>
</dbReference>
<dbReference type="InterPro" id="IPR051808">
    <property type="entry name" value="Type_IV_pilus_biogenesis"/>
</dbReference>
<dbReference type="InterPro" id="IPR004846">
    <property type="entry name" value="T2SS/T3SS_dom"/>
</dbReference>
<evidence type="ECO:0000256" key="2">
    <source>
        <dbReference type="ARBA" id="ARBA00022448"/>
    </source>
</evidence>
<evidence type="ECO:0000256" key="3">
    <source>
        <dbReference type="ARBA" id="ARBA00022692"/>
    </source>
</evidence>
<dbReference type="InterPro" id="IPR013355">
    <property type="entry name" value="Pilus_4_PilQ"/>
</dbReference>
<evidence type="ECO:0000256" key="8">
    <source>
        <dbReference type="RuleBase" id="RU004004"/>
    </source>
</evidence>
<dbReference type="InterPro" id="IPR011662">
    <property type="entry name" value="Secretin/TonB_short_N"/>
</dbReference>
<dbReference type="InterPro" id="IPR005644">
    <property type="entry name" value="NolW-like"/>
</dbReference>
<name>A0ABV6Z2G1_UNCC1</name>
<dbReference type="Gene3D" id="2.60.40.3500">
    <property type="match status" value="1"/>
</dbReference>
<dbReference type="Gene3D" id="3.30.1370.130">
    <property type="match status" value="1"/>
</dbReference>
<dbReference type="PRINTS" id="PR00811">
    <property type="entry name" value="BCTERIALGSPD"/>
</dbReference>